<evidence type="ECO:0000256" key="4">
    <source>
        <dbReference type="ARBA" id="ARBA00016436"/>
    </source>
</evidence>
<evidence type="ECO:0000256" key="10">
    <source>
        <dbReference type="ARBA" id="ARBA00022840"/>
    </source>
</evidence>
<dbReference type="RefSeq" id="WP_107845824.1">
    <property type="nucleotide sequence ID" value="NZ_QBKS01000001.1"/>
</dbReference>
<evidence type="ECO:0000313" key="14">
    <source>
        <dbReference type="EMBL" id="PTX57748.1"/>
    </source>
</evidence>
<sequence length="326" mass="34636">MQPPLFWHRPPGLAATLLSPLGALYAAGTARRLARGTPERLPVPVVCVGNINAGGTGKTPTVIAIVQKLIGMGREPHVVSRGYGGSVDKPTRVDERRHGADAVGDEPLLLAGFAPVWVSPDRAAAARLAVDDGADVIVLDDGFQNPSLIQDLKLVVVDAAKGFGNGKVLPAGPLREPIHVGLARADLLVSLGPPKAQAHFLDTWGAPPCPHLKGHLEPLKTGMEWKGARVFPFAGIGHPEKFFATLKSLGAEVIKSEALADHQPLSQALMIRLEGEAMALRAQLVTTEKDATRLPDSFRAKVLTVPVRLQFENSSALDIALSRLFD</sequence>
<dbReference type="GO" id="GO:0005524">
    <property type="term" value="F:ATP binding"/>
    <property type="evidence" value="ECO:0007669"/>
    <property type="project" value="UniProtKB-UniRule"/>
</dbReference>
<reference evidence="14 15" key="1">
    <citation type="submission" date="2018-04" db="EMBL/GenBank/DDBJ databases">
        <title>Genomic Encyclopedia of Archaeal and Bacterial Type Strains, Phase II (KMG-II): from individual species to whole genera.</title>
        <authorList>
            <person name="Goeker M."/>
        </authorList>
    </citation>
    <scope>NUCLEOTIDE SEQUENCE [LARGE SCALE GENOMIC DNA]</scope>
    <source>
        <strain evidence="14 15">DSM 100977</strain>
    </source>
</reference>
<dbReference type="Proteomes" id="UP000243978">
    <property type="component" value="Unassembled WGS sequence"/>
</dbReference>
<feature type="binding site" evidence="13">
    <location>
        <begin position="52"/>
        <end position="59"/>
    </location>
    <ligand>
        <name>ATP</name>
        <dbReference type="ChEBI" id="CHEBI:30616"/>
    </ligand>
</feature>
<dbReference type="UniPathway" id="UPA00359">
    <property type="reaction ID" value="UER00482"/>
</dbReference>
<comment type="caution">
    <text evidence="14">The sequence shown here is derived from an EMBL/GenBank/DDBJ whole genome shotgun (WGS) entry which is preliminary data.</text>
</comment>
<keyword evidence="7 13" id="KW-0808">Transferase</keyword>
<dbReference type="GO" id="GO:0009244">
    <property type="term" value="P:lipopolysaccharide core region biosynthetic process"/>
    <property type="evidence" value="ECO:0007669"/>
    <property type="project" value="TreeGrafter"/>
</dbReference>
<organism evidence="14 15">
    <name type="scientific">Litoreibacter ponti</name>
    <dbReference type="NCBI Taxonomy" id="1510457"/>
    <lineage>
        <taxon>Bacteria</taxon>
        <taxon>Pseudomonadati</taxon>
        <taxon>Pseudomonadota</taxon>
        <taxon>Alphaproteobacteria</taxon>
        <taxon>Rhodobacterales</taxon>
        <taxon>Roseobacteraceae</taxon>
        <taxon>Litoreibacter</taxon>
    </lineage>
</organism>
<evidence type="ECO:0000256" key="7">
    <source>
        <dbReference type="ARBA" id="ARBA00022679"/>
    </source>
</evidence>
<keyword evidence="15" id="KW-1185">Reference proteome</keyword>
<keyword evidence="8 13" id="KW-0547">Nucleotide-binding</keyword>
<dbReference type="EC" id="2.7.1.130" evidence="3 13"/>
<accession>A0A2T6BNT9</accession>
<dbReference type="OrthoDB" id="9766423at2"/>
<evidence type="ECO:0000256" key="2">
    <source>
        <dbReference type="ARBA" id="ARBA00004870"/>
    </source>
</evidence>
<keyword evidence="9 13" id="KW-0418">Kinase</keyword>
<dbReference type="AlphaFoldDB" id="A0A2T6BNT9"/>
<comment type="similarity">
    <text evidence="13">Belongs to the LpxK family.</text>
</comment>
<dbReference type="PANTHER" id="PTHR42724">
    <property type="entry name" value="TETRAACYLDISACCHARIDE 4'-KINASE"/>
    <property type="match status" value="1"/>
</dbReference>
<evidence type="ECO:0000256" key="5">
    <source>
        <dbReference type="ARBA" id="ARBA00022516"/>
    </source>
</evidence>
<comment type="catalytic activity">
    <reaction evidence="13">
        <text>a lipid A disaccharide + ATP = a lipid IVA + ADP + H(+)</text>
        <dbReference type="Rhea" id="RHEA:67840"/>
        <dbReference type="ChEBI" id="CHEBI:15378"/>
        <dbReference type="ChEBI" id="CHEBI:30616"/>
        <dbReference type="ChEBI" id="CHEBI:176343"/>
        <dbReference type="ChEBI" id="CHEBI:176425"/>
        <dbReference type="ChEBI" id="CHEBI:456216"/>
        <dbReference type="EC" id="2.7.1.130"/>
    </reaction>
</comment>
<evidence type="ECO:0000256" key="13">
    <source>
        <dbReference type="HAMAP-Rule" id="MF_00409"/>
    </source>
</evidence>
<dbReference type="EMBL" id="QBKS01000001">
    <property type="protein sequence ID" value="PTX57748.1"/>
    <property type="molecule type" value="Genomic_DNA"/>
</dbReference>
<dbReference type="HAMAP" id="MF_00409">
    <property type="entry name" value="LpxK"/>
    <property type="match status" value="1"/>
</dbReference>
<evidence type="ECO:0000256" key="8">
    <source>
        <dbReference type="ARBA" id="ARBA00022741"/>
    </source>
</evidence>
<dbReference type="Pfam" id="PF02606">
    <property type="entry name" value="LpxK"/>
    <property type="match status" value="1"/>
</dbReference>
<evidence type="ECO:0000256" key="9">
    <source>
        <dbReference type="ARBA" id="ARBA00022777"/>
    </source>
</evidence>
<comment type="function">
    <text evidence="1 13">Transfers the gamma-phosphate of ATP to the 4'-position of a tetraacyldisaccharide 1-phosphate intermediate (termed DS-1-P) to form tetraacyldisaccharide 1,4'-bis-phosphate (lipid IVA).</text>
</comment>
<keyword evidence="11 13" id="KW-0443">Lipid metabolism</keyword>
<keyword evidence="5 13" id="KW-0444">Lipid biosynthesis</keyword>
<dbReference type="GO" id="GO:0009245">
    <property type="term" value="P:lipid A biosynthetic process"/>
    <property type="evidence" value="ECO:0007669"/>
    <property type="project" value="UniProtKB-UniRule"/>
</dbReference>
<evidence type="ECO:0000313" key="15">
    <source>
        <dbReference type="Proteomes" id="UP000243978"/>
    </source>
</evidence>
<dbReference type="InterPro" id="IPR003758">
    <property type="entry name" value="LpxK"/>
</dbReference>
<dbReference type="SUPFAM" id="SSF52540">
    <property type="entry name" value="P-loop containing nucleoside triphosphate hydrolases"/>
    <property type="match status" value="1"/>
</dbReference>
<evidence type="ECO:0000256" key="11">
    <source>
        <dbReference type="ARBA" id="ARBA00023098"/>
    </source>
</evidence>
<dbReference type="GO" id="GO:0005886">
    <property type="term" value="C:plasma membrane"/>
    <property type="evidence" value="ECO:0007669"/>
    <property type="project" value="TreeGrafter"/>
</dbReference>
<evidence type="ECO:0000256" key="6">
    <source>
        <dbReference type="ARBA" id="ARBA00022556"/>
    </source>
</evidence>
<name>A0A2T6BNT9_9RHOB</name>
<dbReference type="GO" id="GO:0009029">
    <property type="term" value="F:lipid-A 4'-kinase activity"/>
    <property type="evidence" value="ECO:0007669"/>
    <property type="project" value="UniProtKB-UniRule"/>
</dbReference>
<comment type="pathway">
    <text evidence="2 13">Glycolipid biosynthesis; lipid IV(A) biosynthesis; lipid IV(A) from (3R)-3-hydroxytetradecanoyl-[acyl-carrier-protein] and UDP-N-acetyl-alpha-D-glucosamine: step 6/6.</text>
</comment>
<dbReference type="PANTHER" id="PTHR42724:SF1">
    <property type="entry name" value="TETRAACYLDISACCHARIDE 4'-KINASE, MITOCHONDRIAL-RELATED"/>
    <property type="match status" value="1"/>
</dbReference>
<dbReference type="InterPro" id="IPR027417">
    <property type="entry name" value="P-loop_NTPase"/>
</dbReference>
<protein>
    <recommendedName>
        <fullName evidence="4 13">Tetraacyldisaccharide 4'-kinase</fullName>
        <ecNumber evidence="3 13">2.7.1.130</ecNumber>
    </recommendedName>
    <alternativeName>
        <fullName evidence="12 13">Lipid A 4'-kinase</fullName>
    </alternativeName>
</protein>
<gene>
    <name evidence="13" type="primary">lpxK</name>
    <name evidence="14" type="ORF">C8N43_2419</name>
</gene>
<evidence type="ECO:0000256" key="1">
    <source>
        <dbReference type="ARBA" id="ARBA00002274"/>
    </source>
</evidence>
<proteinExistence type="inferred from homology"/>
<keyword evidence="10 13" id="KW-0067">ATP-binding</keyword>
<keyword evidence="6 13" id="KW-0441">Lipid A biosynthesis</keyword>
<evidence type="ECO:0000256" key="12">
    <source>
        <dbReference type="ARBA" id="ARBA00029757"/>
    </source>
</evidence>
<evidence type="ECO:0000256" key="3">
    <source>
        <dbReference type="ARBA" id="ARBA00012071"/>
    </source>
</evidence>
<dbReference type="NCBIfam" id="TIGR00682">
    <property type="entry name" value="lpxK"/>
    <property type="match status" value="1"/>
</dbReference>